<keyword evidence="1" id="KW-0472">Membrane</keyword>
<proteinExistence type="predicted"/>
<dbReference type="EMBL" id="JXSU01000007">
    <property type="protein sequence ID" value="KIS22973.1"/>
    <property type="molecule type" value="Genomic_DNA"/>
</dbReference>
<name>A0A0D0ZWC2_CLOBO</name>
<dbReference type="Proteomes" id="UP000032250">
    <property type="component" value="Unassembled WGS sequence"/>
</dbReference>
<evidence type="ECO:0000313" key="3">
    <source>
        <dbReference type="Proteomes" id="UP000032250"/>
    </source>
</evidence>
<dbReference type="HOGENOM" id="CLU_2933039_0_0_9"/>
<accession>A0A0D0ZWC2</accession>
<protein>
    <submittedName>
        <fullName evidence="2">Uncharacterized protein</fullName>
    </submittedName>
</protein>
<feature type="transmembrane region" description="Helical" evidence="1">
    <location>
        <begin position="6"/>
        <end position="23"/>
    </location>
</feature>
<evidence type="ECO:0000256" key="1">
    <source>
        <dbReference type="SAM" id="Phobius"/>
    </source>
</evidence>
<keyword evidence="1" id="KW-1133">Transmembrane helix</keyword>
<keyword evidence="1" id="KW-0812">Transmembrane</keyword>
<dbReference type="PATRIC" id="fig|1379739.3.peg.1330"/>
<dbReference type="RefSeq" id="WP_003489304.1">
    <property type="nucleotide sequence ID" value="NZ_JXSU01000007.1"/>
</dbReference>
<comment type="caution">
    <text evidence="2">The sequence shown here is derived from an EMBL/GenBank/DDBJ whole genome shotgun (WGS) entry which is preliminary data.</text>
</comment>
<sequence>MKDIIISSGLIIGVVMLVVSKKIKKYKHVNSIGKVIILVCLAMAVPDFIRGFIDGMTAVQ</sequence>
<feature type="transmembrane region" description="Helical" evidence="1">
    <location>
        <begin position="35"/>
        <end position="53"/>
    </location>
</feature>
<gene>
    <name evidence="2" type="ORF">N495_05040</name>
</gene>
<organism evidence="2 3">
    <name type="scientific">Clostridium botulinum B2 450</name>
    <dbReference type="NCBI Taxonomy" id="1379739"/>
    <lineage>
        <taxon>Bacteria</taxon>
        <taxon>Bacillati</taxon>
        <taxon>Bacillota</taxon>
        <taxon>Clostridia</taxon>
        <taxon>Eubacteriales</taxon>
        <taxon>Clostridiaceae</taxon>
        <taxon>Clostridium</taxon>
    </lineage>
</organism>
<reference evidence="2 3" key="1">
    <citation type="submission" date="2014-06" db="EMBL/GenBank/DDBJ databases">
        <title>Genome characterization of distinct group I Clostridium botulinum lineages.</title>
        <authorList>
            <person name="Giordani F."/>
            <person name="Anselmo A."/>
            <person name="Fillo S."/>
            <person name="Palozzi A.M."/>
            <person name="Fortunato A."/>
            <person name="Gentile B."/>
            <person name="Ciammaruconi A."/>
            <person name="Anniballi F."/>
            <person name="De Medici D."/>
            <person name="Lista F."/>
        </authorList>
    </citation>
    <scope>NUCLEOTIDE SEQUENCE [LARGE SCALE GENOMIC DNA]</scope>
    <source>
        <strain evidence="2 3">B2 450</strain>
    </source>
</reference>
<dbReference type="AlphaFoldDB" id="A0A0D0ZWC2"/>
<evidence type="ECO:0000313" key="2">
    <source>
        <dbReference type="EMBL" id="KIS22973.1"/>
    </source>
</evidence>